<feature type="transmembrane region" description="Helical" evidence="14">
    <location>
        <begin position="312"/>
        <end position="335"/>
    </location>
</feature>
<evidence type="ECO:0000256" key="14">
    <source>
        <dbReference type="SAM" id="Phobius"/>
    </source>
</evidence>
<reference evidence="15 16" key="1">
    <citation type="journal article" date="2014" name="PLoS ONE">
        <title>The first complete genome sequence of the class fimbriimonadia in the phylum armatimonadetes.</title>
        <authorList>
            <person name="Hu Z.Y."/>
            <person name="Wang Y.Z."/>
            <person name="Im W.T."/>
            <person name="Wang S.Y."/>
            <person name="Zhao G.P."/>
            <person name="Zheng H.J."/>
            <person name="Quan Z.X."/>
        </authorList>
    </citation>
    <scope>NUCLEOTIDE SEQUENCE [LARGE SCALE GENOMIC DNA]</scope>
    <source>
        <strain evidence="15">Gsoil 348</strain>
    </source>
</reference>
<feature type="transmembrane region" description="Helical" evidence="14">
    <location>
        <begin position="412"/>
        <end position="429"/>
    </location>
</feature>
<evidence type="ECO:0000313" key="16">
    <source>
        <dbReference type="Proteomes" id="UP000027982"/>
    </source>
</evidence>
<keyword evidence="4" id="KW-1003">Cell membrane</keyword>
<evidence type="ECO:0000256" key="6">
    <source>
        <dbReference type="ARBA" id="ARBA00022847"/>
    </source>
</evidence>
<dbReference type="GO" id="GO:0006814">
    <property type="term" value="P:sodium ion transport"/>
    <property type="evidence" value="ECO:0007669"/>
    <property type="project" value="UniProtKB-KW"/>
</dbReference>
<evidence type="ECO:0000256" key="8">
    <source>
        <dbReference type="ARBA" id="ARBA00023053"/>
    </source>
</evidence>
<evidence type="ECO:0000256" key="11">
    <source>
        <dbReference type="ARBA" id="ARBA00023201"/>
    </source>
</evidence>
<evidence type="ECO:0000256" key="13">
    <source>
        <dbReference type="RuleBase" id="RU362091"/>
    </source>
</evidence>
<evidence type="ECO:0000256" key="1">
    <source>
        <dbReference type="ARBA" id="ARBA00004651"/>
    </source>
</evidence>
<keyword evidence="9" id="KW-0406">Ion transport</keyword>
<dbReference type="GO" id="GO:0005886">
    <property type="term" value="C:plasma membrane"/>
    <property type="evidence" value="ECO:0007669"/>
    <property type="project" value="UniProtKB-SubCell"/>
</dbReference>
<keyword evidence="10 14" id="KW-0472">Membrane</keyword>
<feature type="transmembrane region" description="Helical" evidence="14">
    <location>
        <begin position="223"/>
        <end position="241"/>
    </location>
</feature>
<evidence type="ECO:0000256" key="12">
    <source>
        <dbReference type="ARBA" id="ARBA00033708"/>
    </source>
</evidence>
<evidence type="ECO:0000256" key="9">
    <source>
        <dbReference type="ARBA" id="ARBA00023065"/>
    </source>
</evidence>
<protein>
    <submittedName>
        <fullName evidence="15">Putative sodium:solute symporter</fullName>
    </submittedName>
</protein>
<dbReference type="InterPro" id="IPR001734">
    <property type="entry name" value="Na/solute_symporter"/>
</dbReference>
<gene>
    <name evidence="15" type="ORF">OP10G_0485</name>
</gene>
<accession>A0A068NJS2</accession>
<feature type="transmembrane region" description="Helical" evidence="14">
    <location>
        <begin position="40"/>
        <end position="61"/>
    </location>
</feature>
<evidence type="ECO:0000256" key="10">
    <source>
        <dbReference type="ARBA" id="ARBA00023136"/>
    </source>
</evidence>
<dbReference type="PROSITE" id="PS50283">
    <property type="entry name" value="NA_SOLUT_SYMP_3"/>
    <property type="match status" value="1"/>
</dbReference>
<dbReference type="eggNOG" id="COG0591">
    <property type="taxonomic scope" value="Bacteria"/>
</dbReference>
<dbReference type="STRING" id="661478.OP10G_0485"/>
<dbReference type="OrthoDB" id="9803597at2"/>
<feature type="transmembrane region" description="Helical" evidence="14">
    <location>
        <begin position="182"/>
        <end position="203"/>
    </location>
</feature>
<dbReference type="EMBL" id="CP007139">
    <property type="protein sequence ID" value="AIE83853.1"/>
    <property type="molecule type" value="Genomic_DNA"/>
</dbReference>
<keyword evidence="16" id="KW-1185">Reference proteome</keyword>
<evidence type="ECO:0000256" key="5">
    <source>
        <dbReference type="ARBA" id="ARBA00022692"/>
    </source>
</evidence>
<dbReference type="InterPro" id="IPR038377">
    <property type="entry name" value="Na/Glc_symporter_sf"/>
</dbReference>
<keyword evidence="11" id="KW-0739">Sodium transport</keyword>
<keyword evidence="8" id="KW-0915">Sodium</keyword>
<evidence type="ECO:0000256" key="4">
    <source>
        <dbReference type="ARBA" id="ARBA00022475"/>
    </source>
</evidence>
<feature type="transmembrane region" description="Helical" evidence="14">
    <location>
        <begin position="464"/>
        <end position="485"/>
    </location>
</feature>
<dbReference type="Pfam" id="PF00474">
    <property type="entry name" value="SSF"/>
    <property type="match status" value="1"/>
</dbReference>
<evidence type="ECO:0000256" key="2">
    <source>
        <dbReference type="ARBA" id="ARBA00006434"/>
    </source>
</evidence>
<organism evidence="15 16">
    <name type="scientific">Fimbriimonas ginsengisoli Gsoil 348</name>
    <dbReference type="NCBI Taxonomy" id="661478"/>
    <lineage>
        <taxon>Bacteria</taxon>
        <taxon>Bacillati</taxon>
        <taxon>Armatimonadota</taxon>
        <taxon>Fimbriimonadia</taxon>
        <taxon>Fimbriimonadales</taxon>
        <taxon>Fimbriimonadaceae</taxon>
        <taxon>Fimbriimonas</taxon>
    </lineage>
</organism>
<dbReference type="GO" id="GO:0015293">
    <property type="term" value="F:symporter activity"/>
    <property type="evidence" value="ECO:0007669"/>
    <property type="project" value="UniProtKB-KW"/>
</dbReference>
<keyword evidence="5 14" id="KW-0812">Transmembrane</keyword>
<feature type="transmembrane region" description="Helical" evidence="14">
    <location>
        <begin position="73"/>
        <end position="99"/>
    </location>
</feature>
<dbReference type="KEGG" id="fgi:OP10G_0485"/>
<comment type="similarity">
    <text evidence="2 13">Belongs to the sodium:solute symporter (SSF) (TC 2.A.21) family.</text>
</comment>
<feature type="transmembrane region" description="Helical" evidence="14">
    <location>
        <begin position="152"/>
        <end position="170"/>
    </location>
</feature>
<feature type="transmembrane region" description="Helical" evidence="14">
    <location>
        <begin position="6"/>
        <end position="28"/>
    </location>
</feature>
<dbReference type="Gene3D" id="1.20.1730.10">
    <property type="entry name" value="Sodium/glucose cotransporter"/>
    <property type="match status" value="1"/>
</dbReference>
<feature type="transmembrane region" description="Helical" evidence="14">
    <location>
        <begin position="120"/>
        <end position="146"/>
    </location>
</feature>
<dbReference type="Proteomes" id="UP000027982">
    <property type="component" value="Chromosome"/>
</dbReference>
<dbReference type="PANTHER" id="PTHR48086">
    <property type="entry name" value="SODIUM/PROLINE SYMPORTER-RELATED"/>
    <property type="match status" value="1"/>
</dbReference>
<feature type="transmembrane region" description="Helical" evidence="14">
    <location>
        <begin position="262"/>
        <end position="285"/>
    </location>
</feature>
<dbReference type="AlphaFoldDB" id="A0A068NJS2"/>
<evidence type="ECO:0000313" key="15">
    <source>
        <dbReference type="EMBL" id="AIE83853.1"/>
    </source>
</evidence>
<feature type="transmembrane region" description="Helical" evidence="14">
    <location>
        <begin position="381"/>
        <end position="400"/>
    </location>
</feature>
<sequence>MPIATLTLSPLDIVVVVLFVGAILALGFSARVRESSVLQFLAAGRTLTLPVFVATLVSTWYGGILGVGESVSYYGFGTWLLIGIPYYVFALIYAFWLAPKVRGAEQISLPERIASRWGKNAGLTAAILVFLLAVPAAHVLMLGVLVQQFTGWGKELSIVVATIAGTLFLYKGGLLADVRAGILAFLMMYVGFGVIVGWCLIHHPPAATFATIEDKKLLTFTGGQAWPAIVSFFILGAWTLVDPGFHQRVASAASPDTGRKGVLVSVGFWFLFDVLSITTGMYALALLKPLPTDTLAIFPELGQLVLPPGLKAVFLCGMLGTITSAMVGYTLVGGASFGREIVGRISSLTDKEIKNWTRAGFVIVCLAAIALAWQIQSVVALWYAWSGCVIGAMLIPVAAAYGKRERFSPSSVVTSMIIAFGVSFGWLFYTQRTKNLFQEVAWIRIGDGWKFALPPIPESQQANAFTFSVGTLLPGLVISALVLGLGEAIGRRKGKA</sequence>
<comment type="catalytic activity">
    <reaction evidence="12">
        <text>L-proline(in) + Na(+)(in) = L-proline(out) + Na(+)(out)</text>
        <dbReference type="Rhea" id="RHEA:28967"/>
        <dbReference type="ChEBI" id="CHEBI:29101"/>
        <dbReference type="ChEBI" id="CHEBI:60039"/>
    </reaction>
</comment>
<dbReference type="InterPro" id="IPR050277">
    <property type="entry name" value="Sodium:Solute_Symporter"/>
</dbReference>
<dbReference type="HOGENOM" id="CLU_018808_15_3_0"/>
<dbReference type="RefSeq" id="WP_025227487.1">
    <property type="nucleotide sequence ID" value="NZ_CP007139.1"/>
</dbReference>
<keyword evidence="6" id="KW-0769">Symport</keyword>
<keyword evidence="3" id="KW-0813">Transport</keyword>
<name>A0A068NJS2_FIMGI</name>
<dbReference type="PANTHER" id="PTHR48086:SF3">
    <property type="entry name" value="SODIUM_PROLINE SYMPORTER"/>
    <property type="match status" value="1"/>
</dbReference>
<keyword evidence="7 14" id="KW-1133">Transmembrane helix</keyword>
<proteinExistence type="inferred from homology"/>
<comment type="subcellular location">
    <subcellularLocation>
        <location evidence="1">Cell membrane</location>
        <topology evidence="1">Multi-pass membrane protein</topology>
    </subcellularLocation>
</comment>
<evidence type="ECO:0000256" key="3">
    <source>
        <dbReference type="ARBA" id="ARBA00022448"/>
    </source>
</evidence>
<feature type="transmembrane region" description="Helical" evidence="14">
    <location>
        <begin position="356"/>
        <end position="375"/>
    </location>
</feature>
<evidence type="ECO:0000256" key="7">
    <source>
        <dbReference type="ARBA" id="ARBA00022989"/>
    </source>
</evidence>